<evidence type="ECO:0000256" key="1">
    <source>
        <dbReference type="SAM" id="Phobius"/>
    </source>
</evidence>
<accession>A0A848D3K7</accession>
<evidence type="ECO:0000313" key="4">
    <source>
        <dbReference type="Proteomes" id="UP000606580"/>
    </source>
</evidence>
<protein>
    <recommendedName>
        <fullName evidence="2">DUF6249 domain-containing protein</fullName>
    </recommendedName>
</protein>
<feature type="transmembrane region" description="Helical" evidence="1">
    <location>
        <begin position="76"/>
        <end position="98"/>
    </location>
</feature>
<dbReference type="AlphaFoldDB" id="A0A848D3K7"/>
<evidence type="ECO:0000313" key="3">
    <source>
        <dbReference type="EMBL" id="NMG82669.1"/>
    </source>
</evidence>
<reference evidence="3" key="1">
    <citation type="journal article" date="2020" name="MBio">
        <title>'Candidatus Ethanoperedens,' a Thermophilic Genus of Archaea Mediating the Anaerobic Oxidation of Ethane.</title>
        <authorList>
            <person name="Hahn C.J."/>
            <person name="Laso-Perez R."/>
            <person name="Vulcano F."/>
            <person name="Vaziourakis K.M."/>
            <person name="Stokke R."/>
            <person name="Steen I.H."/>
            <person name="Teske A."/>
            <person name="Boetius A."/>
            <person name="Liebeke M."/>
            <person name="Amann R."/>
            <person name="Knittel K."/>
            <person name="Wegener G."/>
        </authorList>
    </citation>
    <scope>NUCLEOTIDE SEQUENCE</scope>
    <source>
        <strain evidence="3">GoM-Arc1-LC-WB58</strain>
    </source>
</reference>
<feature type="transmembrane region" description="Helical" evidence="1">
    <location>
        <begin position="48"/>
        <end position="70"/>
    </location>
</feature>
<keyword evidence="1" id="KW-1133">Transmembrane helix</keyword>
<feature type="transmembrane region" description="Helical" evidence="1">
    <location>
        <begin position="6"/>
        <end position="22"/>
    </location>
</feature>
<proteinExistence type="predicted"/>
<gene>
    <name evidence="3" type="ORF">GIS02_00480</name>
</gene>
<evidence type="ECO:0000259" key="2">
    <source>
        <dbReference type="Pfam" id="PF19762"/>
    </source>
</evidence>
<keyword evidence="1" id="KW-0812">Transmembrane</keyword>
<keyword evidence="1" id="KW-0472">Membrane</keyword>
<comment type="caution">
    <text evidence="3">The sequence shown here is derived from an EMBL/GenBank/DDBJ whole genome shotgun (WGS) entry which is preliminary data.</text>
</comment>
<dbReference type="EMBL" id="WNEG01000015">
    <property type="protein sequence ID" value="NMG82669.1"/>
    <property type="molecule type" value="Genomic_DNA"/>
</dbReference>
<name>A0A848D3K7_9EURY</name>
<feature type="domain" description="DUF6249" evidence="2">
    <location>
        <begin position="8"/>
        <end position="99"/>
    </location>
</feature>
<organism evidence="3 4">
    <name type="scientific">Candidatus Ethanoperedens thermophilum</name>
    <dbReference type="NCBI Taxonomy" id="2766897"/>
    <lineage>
        <taxon>Archaea</taxon>
        <taxon>Methanobacteriati</taxon>
        <taxon>Methanobacteriota</taxon>
        <taxon>Stenosarchaea group</taxon>
        <taxon>Methanomicrobia</taxon>
        <taxon>Methanosarcinales</taxon>
        <taxon>Methanosarcinales incertae sedis</taxon>
        <taxon>GOM Arc I cluster</taxon>
        <taxon>Candidatus Ethanoperedens</taxon>
    </lineage>
</organism>
<dbReference type="Pfam" id="PF19762">
    <property type="entry name" value="DUF6249"/>
    <property type="match status" value="1"/>
</dbReference>
<sequence length="106" mass="11646">MTDWVLIIIAAIACYAFVAYLEHKKKIDLIDRGLWKLGEKQEKPEHKLITGVFFLLLGVALLIGVQLHFVEPDLTSGLWLSGLLTTAAGIGLVVAYAIGKKVRIST</sequence>
<dbReference type="InterPro" id="IPR046216">
    <property type="entry name" value="DUF6249"/>
</dbReference>
<dbReference type="Proteomes" id="UP000606580">
    <property type="component" value="Unassembled WGS sequence"/>
</dbReference>